<feature type="compositionally biased region" description="Polar residues" evidence="1">
    <location>
        <begin position="55"/>
        <end position="68"/>
    </location>
</feature>
<dbReference type="Proteomes" id="UP000231019">
    <property type="component" value="Unassembled WGS sequence"/>
</dbReference>
<evidence type="ECO:0000256" key="1">
    <source>
        <dbReference type="SAM" id="MobiDB-lite"/>
    </source>
</evidence>
<name>A0A2M7FZI6_9BACT</name>
<comment type="caution">
    <text evidence="2">The sequence shown here is derived from an EMBL/GenBank/DDBJ whole genome shotgun (WGS) entry which is preliminary data.</text>
</comment>
<feature type="region of interest" description="Disordered" evidence="1">
    <location>
        <begin position="47"/>
        <end position="68"/>
    </location>
</feature>
<feature type="non-terminal residue" evidence="2">
    <location>
        <position position="1"/>
    </location>
</feature>
<sequence>FAVKTDVTGQATDQLPVLRTGGQTLQNGSLLDLLQPGDKVQLKVRESVSDPAGNTLDSQHSTVSGNAS</sequence>
<evidence type="ECO:0000313" key="3">
    <source>
        <dbReference type="Proteomes" id="UP000231019"/>
    </source>
</evidence>
<protein>
    <submittedName>
        <fullName evidence="2">Uncharacterized protein</fullName>
    </submittedName>
</protein>
<accession>A0A2M7FZI6</accession>
<proteinExistence type="predicted"/>
<reference evidence="2 3" key="1">
    <citation type="submission" date="2017-09" db="EMBL/GenBank/DDBJ databases">
        <title>Depth-based differentiation of microbial function through sediment-hosted aquifers and enrichment of novel symbionts in the deep terrestrial subsurface.</title>
        <authorList>
            <person name="Probst A.J."/>
            <person name="Ladd B."/>
            <person name="Jarett J.K."/>
            <person name="Geller-Mcgrath D.E."/>
            <person name="Sieber C.M."/>
            <person name="Emerson J.B."/>
            <person name="Anantharaman K."/>
            <person name="Thomas B.C."/>
            <person name="Malmstrom R."/>
            <person name="Stieglmeier M."/>
            <person name="Klingl A."/>
            <person name="Woyke T."/>
            <person name="Ryan C.M."/>
            <person name="Banfield J.F."/>
        </authorList>
    </citation>
    <scope>NUCLEOTIDE SEQUENCE [LARGE SCALE GENOMIC DNA]</scope>
    <source>
        <strain evidence="2">CG17_big_fil_post_rev_8_21_14_2_50_48_46</strain>
    </source>
</reference>
<evidence type="ECO:0000313" key="2">
    <source>
        <dbReference type="EMBL" id="PIW14831.1"/>
    </source>
</evidence>
<dbReference type="AlphaFoldDB" id="A0A2M7FZI6"/>
<organism evidence="2 3">
    <name type="scientific">bacterium (Candidatus Blackallbacteria) CG17_big_fil_post_rev_8_21_14_2_50_48_46</name>
    <dbReference type="NCBI Taxonomy" id="2014261"/>
    <lineage>
        <taxon>Bacteria</taxon>
        <taxon>Candidatus Blackallbacteria</taxon>
    </lineage>
</organism>
<gene>
    <name evidence="2" type="ORF">COW36_19460</name>
</gene>
<dbReference type="EMBL" id="PFFQ01000055">
    <property type="protein sequence ID" value="PIW14831.1"/>
    <property type="molecule type" value="Genomic_DNA"/>
</dbReference>